<comment type="similarity">
    <text evidence="1">Belongs to the ROK (NagC/XylR) family.</text>
</comment>
<dbReference type="STRING" id="454171.CP488_01249"/>
<dbReference type="AlphaFoldDB" id="S0EY34"/>
<dbReference type="PATRIC" id="fig|1303518.3.peg.2944"/>
<dbReference type="KEGG" id="ccz:CCALI_02839"/>
<dbReference type="EMBL" id="HF951689">
    <property type="protein sequence ID" value="CCW36624.1"/>
    <property type="molecule type" value="Genomic_DNA"/>
</dbReference>
<keyword evidence="3" id="KW-1185">Reference proteome</keyword>
<gene>
    <name evidence="2" type="ORF">CCALI_02839</name>
</gene>
<dbReference type="InterPro" id="IPR043129">
    <property type="entry name" value="ATPase_NBD"/>
</dbReference>
<accession>S0EY34</accession>
<protein>
    <submittedName>
        <fullName evidence="2">Glucokinase</fullName>
        <ecNumber evidence="2">2.7.1.2</ecNumber>
    </submittedName>
</protein>
<dbReference type="InterPro" id="IPR049874">
    <property type="entry name" value="ROK_cs"/>
</dbReference>
<keyword evidence="2" id="KW-0418">Kinase</keyword>
<dbReference type="Proteomes" id="UP000014227">
    <property type="component" value="Chromosome I"/>
</dbReference>
<dbReference type="Gene3D" id="3.30.420.40">
    <property type="match status" value="2"/>
</dbReference>
<dbReference type="GO" id="GO:0004340">
    <property type="term" value="F:glucokinase activity"/>
    <property type="evidence" value="ECO:0007669"/>
    <property type="project" value="UniProtKB-EC"/>
</dbReference>
<dbReference type="PANTHER" id="PTHR18964:SF149">
    <property type="entry name" value="BIFUNCTIONAL UDP-N-ACETYLGLUCOSAMINE 2-EPIMERASE_N-ACETYLMANNOSAMINE KINASE"/>
    <property type="match status" value="1"/>
</dbReference>
<dbReference type="HOGENOM" id="CLU_036604_0_4_0"/>
<reference evidence="3" key="1">
    <citation type="submission" date="2013-03" db="EMBL/GenBank/DDBJ databases">
        <title>Genome sequence of Chthonomonas calidirosea, the first sequenced genome from the Armatimonadetes phylum (formally candidate division OP10).</title>
        <authorList>
            <person name="Lee K.C.Y."/>
            <person name="Morgan X.C."/>
            <person name="Dunfield P.F."/>
            <person name="Tamas I."/>
            <person name="Houghton K.M."/>
            <person name="Vyssotski M."/>
            <person name="Ryan J.L.J."/>
            <person name="Lagutin K."/>
            <person name="McDonald I.R."/>
            <person name="Stott M.B."/>
        </authorList>
    </citation>
    <scope>NUCLEOTIDE SEQUENCE [LARGE SCALE GENOMIC DNA]</scope>
    <source>
        <strain evidence="3">DSM 23976 / ICMP 18418 / T49</strain>
    </source>
</reference>
<dbReference type="EC" id="2.7.1.2" evidence="2"/>
<dbReference type="FunCoup" id="S0EY34">
    <property type="interactions" value="261"/>
</dbReference>
<dbReference type="InterPro" id="IPR000600">
    <property type="entry name" value="ROK"/>
</dbReference>
<evidence type="ECO:0000313" key="3">
    <source>
        <dbReference type="Proteomes" id="UP000014227"/>
    </source>
</evidence>
<proteinExistence type="inferred from homology"/>
<organism evidence="2 3">
    <name type="scientific">Chthonomonas calidirosea (strain DSM 23976 / ICMP 18418 / T49)</name>
    <dbReference type="NCBI Taxonomy" id="1303518"/>
    <lineage>
        <taxon>Bacteria</taxon>
        <taxon>Bacillati</taxon>
        <taxon>Armatimonadota</taxon>
        <taxon>Chthonomonadia</taxon>
        <taxon>Chthonomonadales</taxon>
        <taxon>Chthonomonadaceae</taxon>
        <taxon>Chthonomonas</taxon>
    </lineage>
</organism>
<evidence type="ECO:0000313" key="2">
    <source>
        <dbReference type="EMBL" id="CCW36624.1"/>
    </source>
</evidence>
<dbReference type="Pfam" id="PF00480">
    <property type="entry name" value="ROK"/>
    <property type="match status" value="1"/>
</dbReference>
<dbReference type="PANTHER" id="PTHR18964">
    <property type="entry name" value="ROK (REPRESSOR, ORF, KINASE) FAMILY"/>
    <property type="match status" value="1"/>
</dbReference>
<evidence type="ECO:0000256" key="1">
    <source>
        <dbReference type="ARBA" id="ARBA00006479"/>
    </source>
</evidence>
<name>S0EY34_CHTCT</name>
<dbReference type="SUPFAM" id="SSF53067">
    <property type="entry name" value="Actin-like ATPase domain"/>
    <property type="match status" value="1"/>
</dbReference>
<sequence length="339" mass="35382">MSRIQPRKEAPYVVGVDLGGTNVRAAVIDRNEKLLGRAENSSEAKGGVARTVAAIATAVRNAVKAANVSIDEIGAIGVAVPGHIDVPAGMVRWAPNFGDYVDGTYVPYKDVPLRELVEKELGIAMVMDNDANVAALGEFRYGAGRGTRHLVMFTLGTGIGGGIIVDGQVLRGATGGAAEVGHIIIADGKGSSPNGPHGRLEVLAGRDGIVERAALKMESGRDTLLWRHITGPEALQQFLTPKLIDQAAEEGDALAREVLEEIGHFVGLGIASMVNVFNPEVVVLGGKISNSRTLFDAAVRTARASAIGSILAAARIVRAELGDDAGIMGASELAWREMA</sequence>
<dbReference type="eggNOG" id="COG1940">
    <property type="taxonomic scope" value="Bacteria"/>
</dbReference>
<dbReference type="InParanoid" id="S0EY34"/>
<dbReference type="RefSeq" id="WP_016484128.1">
    <property type="nucleotide sequence ID" value="NC_021487.1"/>
</dbReference>
<keyword evidence="2" id="KW-0808">Transferase</keyword>
<dbReference type="PROSITE" id="PS01125">
    <property type="entry name" value="ROK"/>
    <property type="match status" value="1"/>
</dbReference>